<dbReference type="InterPro" id="IPR049712">
    <property type="entry name" value="Poly_export"/>
</dbReference>
<dbReference type="eggNOG" id="COG1596">
    <property type="taxonomic scope" value="Bacteria"/>
</dbReference>
<dbReference type="AlphaFoldDB" id="F1ZDU3"/>
<dbReference type="RefSeq" id="WP_008071815.1">
    <property type="nucleotide sequence ID" value="NZ_AQWK01000004.1"/>
</dbReference>
<accession>F1ZDU3</accession>
<dbReference type="PANTHER" id="PTHR33619:SF3">
    <property type="entry name" value="POLYSACCHARIDE EXPORT PROTEIN GFCE-RELATED"/>
    <property type="match status" value="1"/>
</dbReference>
<proteinExistence type="predicted"/>
<dbReference type="Pfam" id="PF02563">
    <property type="entry name" value="Poly_export"/>
    <property type="match status" value="1"/>
</dbReference>
<dbReference type="Gene3D" id="3.30.1950.10">
    <property type="entry name" value="wza like domain"/>
    <property type="match status" value="1"/>
</dbReference>
<evidence type="ECO:0000259" key="2">
    <source>
        <dbReference type="Pfam" id="PF02563"/>
    </source>
</evidence>
<comment type="caution">
    <text evidence="3">The sequence shown here is derived from an EMBL/GenBank/DDBJ whole genome shotgun (WGS) entry which is preliminary data.</text>
</comment>
<dbReference type="EMBL" id="AEWJ01000067">
    <property type="protein sequence ID" value="EGD57220.1"/>
    <property type="molecule type" value="Genomic_DNA"/>
</dbReference>
<dbReference type="InterPro" id="IPR003715">
    <property type="entry name" value="Poly_export_N"/>
</dbReference>
<name>F1ZDU3_9SPHN</name>
<gene>
    <name evidence="3" type="ORF">Y88_3528</name>
</gene>
<dbReference type="STRING" id="983920.Y88_3528"/>
<dbReference type="InParanoid" id="F1ZDU3"/>
<organism evidence="3 4">
    <name type="scientific">Novosphingobium nitrogenifigens DSM 19370</name>
    <dbReference type="NCBI Taxonomy" id="983920"/>
    <lineage>
        <taxon>Bacteria</taxon>
        <taxon>Pseudomonadati</taxon>
        <taxon>Pseudomonadota</taxon>
        <taxon>Alphaproteobacteria</taxon>
        <taxon>Sphingomonadales</taxon>
        <taxon>Sphingomonadaceae</taxon>
        <taxon>Novosphingobium</taxon>
    </lineage>
</organism>
<dbReference type="Proteomes" id="UP000004728">
    <property type="component" value="Unassembled WGS sequence"/>
</dbReference>
<evidence type="ECO:0000313" key="3">
    <source>
        <dbReference type="EMBL" id="EGD57220.1"/>
    </source>
</evidence>
<protein>
    <submittedName>
        <fullName evidence="3">GumB</fullName>
    </submittedName>
</protein>
<keyword evidence="1" id="KW-0732">Signal</keyword>
<evidence type="ECO:0000256" key="1">
    <source>
        <dbReference type="ARBA" id="ARBA00022729"/>
    </source>
</evidence>
<dbReference type="PANTHER" id="PTHR33619">
    <property type="entry name" value="POLYSACCHARIDE EXPORT PROTEIN GFCE-RELATED"/>
    <property type="match status" value="1"/>
</dbReference>
<dbReference type="PROSITE" id="PS51257">
    <property type="entry name" value="PROKAR_LIPOPROTEIN"/>
    <property type="match status" value="1"/>
</dbReference>
<evidence type="ECO:0000313" key="4">
    <source>
        <dbReference type="Proteomes" id="UP000004728"/>
    </source>
</evidence>
<dbReference type="OrthoDB" id="8410640at2"/>
<feature type="domain" description="Polysaccharide export protein N-terminal" evidence="2">
    <location>
        <begin position="45"/>
        <end position="121"/>
    </location>
</feature>
<reference evidence="3 4" key="1">
    <citation type="journal article" date="2012" name="J. Bacteriol.">
        <title>Draft Genome Sequence of Novosphingobium nitrogenifigens Y88T.</title>
        <authorList>
            <person name="Strabala T.J."/>
            <person name="Macdonald L."/>
            <person name="Liu V."/>
            <person name="Smit A.M."/>
        </authorList>
    </citation>
    <scope>NUCLEOTIDE SEQUENCE [LARGE SCALE GENOMIC DNA]</scope>
    <source>
        <strain evidence="3 4">DSM 19370</strain>
    </source>
</reference>
<dbReference type="GO" id="GO:0015159">
    <property type="term" value="F:polysaccharide transmembrane transporter activity"/>
    <property type="evidence" value="ECO:0007669"/>
    <property type="project" value="InterPro"/>
</dbReference>
<keyword evidence="4" id="KW-1185">Reference proteome</keyword>
<sequence length="230" mass="24553">MKSSHLLVALSAGLMLSGCAGKLYDHLPTGAAAYRIAPSIDQAVSPTKYTINPGDELSFAVFDEPDLAIPKVVVDDAGNVQLPLVGSVHVAELSPAEASHEISLLYGKRYLKDPQVTLSVTTPVPHMASVEGEVNQAGAFVIGQDTTLLSVIAMAHSTTKIASLTEVVIFRTRDGQRMAGRFNLSRIRAGIDPDPQILAGDDVVVGLSHGKSLYRDFIQAAPLFNVFYRL</sequence>
<dbReference type="HOGENOM" id="CLU_038343_2_1_5"/>